<dbReference type="AlphaFoldDB" id="A0A261SST2"/>
<evidence type="ECO:0008006" key="3">
    <source>
        <dbReference type="Google" id="ProtNLM"/>
    </source>
</evidence>
<reference evidence="1 2" key="1">
    <citation type="submission" date="2017-05" db="EMBL/GenBank/DDBJ databases">
        <title>Complete and WGS of Bordetella genogroups.</title>
        <authorList>
            <person name="Spilker T."/>
            <person name="LiPuma J."/>
        </authorList>
    </citation>
    <scope>NUCLEOTIDE SEQUENCE [LARGE SCALE GENOMIC DNA]</scope>
    <source>
        <strain evidence="1 2">AU17610</strain>
    </source>
</reference>
<dbReference type="OrthoDB" id="3197351at2"/>
<dbReference type="Proteomes" id="UP000217005">
    <property type="component" value="Unassembled WGS sequence"/>
</dbReference>
<dbReference type="EMBL" id="NEVL01000001">
    <property type="protein sequence ID" value="OZI40215.1"/>
    <property type="molecule type" value="Genomic_DNA"/>
</dbReference>
<proteinExistence type="predicted"/>
<dbReference type="RefSeq" id="WP_094824333.1">
    <property type="nucleotide sequence ID" value="NZ_NEVL01000001.1"/>
</dbReference>
<name>A0A261SST2_9BORD</name>
<dbReference type="Pfam" id="PF16264">
    <property type="entry name" value="SatD"/>
    <property type="match status" value="1"/>
</dbReference>
<organism evidence="1 2">
    <name type="scientific">Bordetella genomosp. 1</name>
    <dbReference type="NCBI Taxonomy" id="1395607"/>
    <lineage>
        <taxon>Bacteria</taxon>
        <taxon>Pseudomonadati</taxon>
        <taxon>Pseudomonadota</taxon>
        <taxon>Betaproteobacteria</taxon>
        <taxon>Burkholderiales</taxon>
        <taxon>Alcaligenaceae</taxon>
        <taxon>Bordetella</taxon>
    </lineage>
</organism>
<comment type="caution">
    <text evidence="1">The sequence shown here is derived from an EMBL/GenBank/DDBJ whole genome shotgun (WGS) entry which is preliminary data.</text>
</comment>
<protein>
    <recommendedName>
        <fullName evidence="3">SatD family (SatD)</fullName>
    </recommendedName>
</protein>
<evidence type="ECO:0000313" key="1">
    <source>
        <dbReference type="EMBL" id="OZI40215.1"/>
    </source>
</evidence>
<sequence length="217" mass="23791">MNHYSHAVVMGDLVSSEGTGSVPRLHHAFNAAIDAANRTHGASLPSPLTITLGDEFQGVSRSLSEGLEIVRSLRTQLLADAVDCRFVLGVVRLDVPVNPDRAWNMMGPGFAASRERLGDKRDRNAYRFVLPGQPVIETLMEAVGAALTDIEADWTDRQKEVVLASQHERGTDVAERLAISPPTYYKIRRAGRFDLYAREWQALMSSAQALDSAYGLA</sequence>
<evidence type="ECO:0000313" key="2">
    <source>
        <dbReference type="Proteomes" id="UP000217005"/>
    </source>
</evidence>
<dbReference type="InterPro" id="IPR032580">
    <property type="entry name" value="SatD"/>
</dbReference>
<gene>
    <name evidence="1" type="ORF">CEG14_00140</name>
</gene>
<accession>A0A261SST2</accession>